<feature type="transmembrane region" description="Helical" evidence="7">
    <location>
        <begin position="291"/>
        <end position="307"/>
    </location>
</feature>
<feature type="transmembrane region" description="Helical" evidence="7">
    <location>
        <begin position="117"/>
        <end position="140"/>
    </location>
</feature>
<dbReference type="InterPro" id="IPR050638">
    <property type="entry name" value="AA-Vitamin_Transporters"/>
</dbReference>
<comment type="subcellular location">
    <subcellularLocation>
        <location evidence="1">Membrane</location>
        <topology evidence="1">Multi-pass membrane protein</topology>
    </subcellularLocation>
</comment>
<comment type="similarity">
    <text evidence="2">Belongs to the EamA transporter family.</text>
</comment>
<evidence type="ECO:0000256" key="6">
    <source>
        <dbReference type="SAM" id="MobiDB-lite"/>
    </source>
</evidence>
<feature type="domain" description="EamA" evidence="8">
    <location>
        <begin position="174"/>
        <end position="306"/>
    </location>
</feature>
<evidence type="ECO:0000256" key="3">
    <source>
        <dbReference type="ARBA" id="ARBA00022692"/>
    </source>
</evidence>
<dbReference type="RefSeq" id="WP_120642103.1">
    <property type="nucleotide sequence ID" value="NZ_RAWB01000025.1"/>
</dbReference>
<comment type="caution">
    <text evidence="9">The sequence shown here is derived from an EMBL/GenBank/DDBJ whole genome shotgun (WGS) entry which is preliminary data.</text>
</comment>
<name>A0A3A8QID8_9BACT</name>
<feature type="transmembrane region" description="Helical" evidence="7">
    <location>
        <begin position="147"/>
        <end position="166"/>
    </location>
</feature>
<evidence type="ECO:0000313" key="9">
    <source>
        <dbReference type="EMBL" id="RKH66680.1"/>
    </source>
</evidence>
<evidence type="ECO:0000313" key="10">
    <source>
        <dbReference type="Proteomes" id="UP000272888"/>
    </source>
</evidence>
<gene>
    <name evidence="9" type="primary">yedA</name>
    <name evidence="9" type="ORF">D7V93_04070</name>
</gene>
<evidence type="ECO:0000256" key="4">
    <source>
        <dbReference type="ARBA" id="ARBA00022989"/>
    </source>
</evidence>
<evidence type="ECO:0000256" key="1">
    <source>
        <dbReference type="ARBA" id="ARBA00004141"/>
    </source>
</evidence>
<dbReference type="AlphaFoldDB" id="A0A3A8QID8"/>
<sequence>MTTSTAPLPRAPLPVPAAPPDASEQGPHRGWLLFSLFSLYVIWGSTYLAMRFALTGFPPFRMAGLRFLLAGGLLYAGLRLKGQPGPGARQWRAGALTGFLLLVVGNGGIAYAQNLGVPSGVAALVVGSMPLWAAIFGAAFGQRPGRAELVGLVLGFAGVALLNLGGDMSGGTVAALALLVAPMSWAFGSVWSRRLPMPTGLMTPATQMLSAGVMMTGVSFALGEQMHGTPPMKAVLSFVYLVLFGSLVAFSAYAYLLRHARPALATSYAYVNPGVAVLLGVVFAGETLGPLTWGAMAAILVAVMLLARGKR</sequence>
<reference evidence="10" key="1">
    <citation type="submission" date="2018-09" db="EMBL/GenBank/DDBJ databases">
        <authorList>
            <person name="Livingstone P.G."/>
            <person name="Whitworth D.E."/>
        </authorList>
    </citation>
    <scope>NUCLEOTIDE SEQUENCE [LARGE SCALE GENOMIC DNA]</scope>
    <source>
        <strain evidence="10">CA051B</strain>
    </source>
</reference>
<dbReference type="NCBIfam" id="NF008432">
    <property type="entry name" value="PRK11272.1"/>
    <property type="match status" value="1"/>
</dbReference>
<dbReference type="InterPro" id="IPR000620">
    <property type="entry name" value="EamA_dom"/>
</dbReference>
<keyword evidence="10" id="KW-1185">Reference proteome</keyword>
<feature type="transmembrane region" description="Helical" evidence="7">
    <location>
        <begin position="268"/>
        <end position="285"/>
    </location>
</feature>
<feature type="transmembrane region" description="Helical" evidence="7">
    <location>
        <begin position="234"/>
        <end position="256"/>
    </location>
</feature>
<dbReference type="Proteomes" id="UP000272888">
    <property type="component" value="Unassembled WGS sequence"/>
</dbReference>
<organism evidence="9 10">
    <name type="scientific">Corallococcus llansteffanensis</name>
    <dbReference type="NCBI Taxonomy" id="2316731"/>
    <lineage>
        <taxon>Bacteria</taxon>
        <taxon>Pseudomonadati</taxon>
        <taxon>Myxococcota</taxon>
        <taxon>Myxococcia</taxon>
        <taxon>Myxococcales</taxon>
        <taxon>Cystobacterineae</taxon>
        <taxon>Myxococcaceae</taxon>
        <taxon>Corallococcus</taxon>
    </lineage>
</organism>
<dbReference type="Pfam" id="PF00892">
    <property type="entry name" value="EamA"/>
    <property type="match status" value="2"/>
</dbReference>
<dbReference type="EMBL" id="RAWB01000025">
    <property type="protein sequence ID" value="RKH66680.1"/>
    <property type="molecule type" value="Genomic_DNA"/>
</dbReference>
<feature type="transmembrane region" description="Helical" evidence="7">
    <location>
        <begin position="204"/>
        <end position="222"/>
    </location>
</feature>
<feature type="transmembrane region" description="Helical" evidence="7">
    <location>
        <begin position="31"/>
        <end position="54"/>
    </location>
</feature>
<feature type="transmembrane region" description="Helical" evidence="7">
    <location>
        <begin position="60"/>
        <end position="78"/>
    </location>
</feature>
<feature type="transmembrane region" description="Helical" evidence="7">
    <location>
        <begin position="172"/>
        <end position="192"/>
    </location>
</feature>
<evidence type="ECO:0000256" key="5">
    <source>
        <dbReference type="ARBA" id="ARBA00023136"/>
    </source>
</evidence>
<evidence type="ECO:0000259" key="8">
    <source>
        <dbReference type="Pfam" id="PF00892"/>
    </source>
</evidence>
<proteinExistence type="inferred from homology"/>
<protein>
    <submittedName>
        <fullName evidence="9">Drug/metabolite exporter YedA</fullName>
    </submittedName>
</protein>
<feature type="domain" description="EamA" evidence="8">
    <location>
        <begin position="34"/>
        <end position="163"/>
    </location>
</feature>
<keyword evidence="5 7" id="KW-0472">Membrane</keyword>
<dbReference type="SUPFAM" id="SSF103481">
    <property type="entry name" value="Multidrug resistance efflux transporter EmrE"/>
    <property type="match status" value="2"/>
</dbReference>
<feature type="compositionally biased region" description="Pro residues" evidence="6">
    <location>
        <begin position="9"/>
        <end position="19"/>
    </location>
</feature>
<feature type="transmembrane region" description="Helical" evidence="7">
    <location>
        <begin position="90"/>
        <end position="111"/>
    </location>
</feature>
<feature type="region of interest" description="Disordered" evidence="6">
    <location>
        <begin position="1"/>
        <end position="22"/>
    </location>
</feature>
<keyword evidence="4 7" id="KW-1133">Transmembrane helix</keyword>
<evidence type="ECO:0000256" key="7">
    <source>
        <dbReference type="SAM" id="Phobius"/>
    </source>
</evidence>
<accession>A0A3A8QID8</accession>
<dbReference type="InterPro" id="IPR037185">
    <property type="entry name" value="EmrE-like"/>
</dbReference>
<dbReference type="PANTHER" id="PTHR32322:SF2">
    <property type="entry name" value="EAMA DOMAIN-CONTAINING PROTEIN"/>
    <property type="match status" value="1"/>
</dbReference>
<dbReference type="GO" id="GO:0016020">
    <property type="term" value="C:membrane"/>
    <property type="evidence" value="ECO:0007669"/>
    <property type="project" value="UniProtKB-SubCell"/>
</dbReference>
<keyword evidence="3 7" id="KW-0812">Transmembrane</keyword>
<evidence type="ECO:0000256" key="2">
    <source>
        <dbReference type="ARBA" id="ARBA00007362"/>
    </source>
</evidence>
<dbReference type="PANTHER" id="PTHR32322">
    <property type="entry name" value="INNER MEMBRANE TRANSPORTER"/>
    <property type="match status" value="1"/>
</dbReference>